<name>A0A8H5UFV4_9HYPO</name>
<keyword evidence="2" id="KW-1185">Reference proteome</keyword>
<reference evidence="1 2" key="1">
    <citation type="submission" date="2020-05" db="EMBL/GenBank/DDBJ databases">
        <title>Identification and distribution of gene clusters putatively required for synthesis of sphingolipid metabolism inhibitors in phylogenetically diverse species of the filamentous fungus Fusarium.</title>
        <authorList>
            <person name="Kim H.-S."/>
            <person name="Busman M."/>
            <person name="Brown D.W."/>
            <person name="Divon H."/>
            <person name="Uhlig S."/>
            <person name="Proctor R.H."/>
        </authorList>
    </citation>
    <scope>NUCLEOTIDE SEQUENCE [LARGE SCALE GENOMIC DNA]</scope>
    <source>
        <strain evidence="1 2">NRRL 25311</strain>
    </source>
</reference>
<proteinExistence type="predicted"/>
<evidence type="ECO:0000313" key="2">
    <source>
        <dbReference type="Proteomes" id="UP000562682"/>
    </source>
</evidence>
<dbReference type="AlphaFoldDB" id="A0A8H5UFV4"/>
<evidence type="ECO:0000313" key="1">
    <source>
        <dbReference type="EMBL" id="KAF5689725.1"/>
    </source>
</evidence>
<dbReference type="Proteomes" id="UP000562682">
    <property type="component" value="Unassembled WGS sequence"/>
</dbReference>
<comment type="caution">
    <text evidence="1">The sequence shown here is derived from an EMBL/GenBank/DDBJ whole genome shotgun (WGS) entry which is preliminary data.</text>
</comment>
<sequence length="106" mass="11876">MYSSLAAVIPAISDLALTLDCSFDGVSRVCLWASVFPYRQKIPLEHLFAILFGIVEVEIVFCTDDRWRTGHNGLGCEPKVLGMEPDATWLDAIVAYWYFPTAMLES</sequence>
<gene>
    <name evidence="1" type="ORF">FDENT_4247</name>
</gene>
<accession>A0A8H5UFV4</accession>
<dbReference type="EMBL" id="JAAOAK010000099">
    <property type="protein sequence ID" value="KAF5689725.1"/>
    <property type="molecule type" value="Genomic_DNA"/>
</dbReference>
<organism evidence="1 2">
    <name type="scientific">Fusarium denticulatum</name>
    <dbReference type="NCBI Taxonomy" id="48507"/>
    <lineage>
        <taxon>Eukaryota</taxon>
        <taxon>Fungi</taxon>
        <taxon>Dikarya</taxon>
        <taxon>Ascomycota</taxon>
        <taxon>Pezizomycotina</taxon>
        <taxon>Sordariomycetes</taxon>
        <taxon>Hypocreomycetidae</taxon>
        <taxon>Hypocreales</taxon>
        <taxon>Nectriaceae</taxon>
        <taxon>Fusarium</taxon>
        <taxon>Fusarium fujikuroi species complex</taxon>
    </lineage>
</organism>
<protein>
    <submittedName>
        <fullName evidence="1">Uncharacterized protein</fullName>
    </submittedName>
</protein>